<protein>
    <submittedName>
        <fullName evidence="16">Uncharacterized protein</fullName>
    </submittedName>
</protein>
<comment type="similarity">
    <text evidence="2">Belongs to the tweety family.</text>
</comment>
<comment type="caution">
    <text evidence="16">The sequence shown here is derived from an EMBL/GenBank/DDBJ whole genome shotgun (WGS) entry which is preliminary data.</text>
</comment>
<keyword evidence="7" id="KW-0406">Ion transport</keyword>
<evidence type="ECO:0000256" key="7">
    <source>
        <dbReference type="ARBA" id="ARBA00023065"/>
    </source>
</evidence>
<sequence length="648" mass="71372">MASAVLENVQTTLADAGNDVNVTAAFRDSLLFEYQTVTSTDNMAAIPRFGHGSDFSMLFVTDDGGQAQEDYIKGLLFVGIFVLVVFGIWSLLLIGFKLWSIWSTIPGYFGGRPFTLKAEDPTKEQLGRFATKNTRKRIVFMVAGLFVVIFSILLVTKGFQQVEETRVTADVSLDSARLLVDEASLLAVDLRDVGLSAIEVRDELLIELEKERLCPQNPNYIVEDEFASAINDNAGAAIDLLSALGEFATQDIRQMEDGLSTADSIIDQVDANVEAVAENEWVGVAFILPIVFLASLLMAGTMAAHWDVTNGCYEFALTWIVSPLFISWIVISFILCGAMALSASANADFCAGPTHRGGPDETILWSIQRAGLDNNAIEYEIARFYLLQCTNEAEVDPFLFLRRHEAELTNAKAIVEELKESIAKVDVETLSFQCGRDFEPLRSSLDTVRAILDALEQAAAKGLQLLSCERIVPIYADVVYEGTCNHSVTGLTWMFSSLLVISTMGMIMIMLRSSFKADVILADNLEPTDEDSEFHSMHRMGGKGTSSSDDYDGYDGDVNDGPDGKEQYNKSQRNSAIRYQDASDAGSVYTDGNGDLHVIEVDPQEVLRKTSSPTLYELEESSFDSRGHPKPSAPFEGRYRYDDDYLVA</sequence>
<feature type="transmembrane region" description="Helical" evidence="15">
    <location>
        <begin position="316"/>
        <end position="341"/>
    </location>
</feature>
<gene>
    <name evidence="16" type="ORF">SEMRO_1159_G247630.1</name>
</gene>
<feature type="coiled-coil region" evidence="13">
    <location>
        <begin position="401"/>
        <end position="428"/>
    </location>
</feature>
<dbReference type="Proteomes" id="UP001153069">
    <property type="component" value="Unassembled WGS sequence"/>
</dbReference>
<evidence type="ECO:0000256" key="10">
    <source>
        <dbReference type="ARBA" id="ARBA00023180"/>
    </source>
</evidence>
<evidence type="ECO:0000256" key="5">
    <source>
        <dbReference type="ARBA" id="ARBA00022692"/>
    </source>
</evidence>
<evidence type="ECO:0000256" key="8">
    <source>
        <dbReference type="ARBA" id="ARBA00023136"/>
    </source>
</evidence>
<evidence type="ECO:0000256" key="11">
    <source>
        <dbReference type="ARBA" id="ARBA00023214"/>
    </source>
</evidence>
<keyword evidence="9" id="KW-0869">Chloride channel</keyword>
<feature type="transmembrane region" description="Helical" evidence="15">
    <location>
        <begin position="491"/>
        <end position="511"/>
    </location>
</feature>
<evidence type="ECO:0000256" key="2">
    <source>
        <dbReference type="ARBA" id="ARBA00009849"/>
    </source>
</evidence>
<dbReference type="PANTHER" id="PTHR12424">
    <property type="entry name" value="TWEETY-RELATED"/>
    <property type="match status" value="1"/>
</dbReference>
<keyword evidence="17" id="KW-1185">Reference proteome</keyword>
<feature type="region of interest" description="Disordered" evidence="14">
    <location>
        <begin position="609"/>
        <end position="648"/>
    </location>
</feature>
<keyword evidence="10" id="KW-0325">Glycoprotein</keyword>
<reference evidence="16" key="1">
    <citation type="submission" date="2020-06" db="EMBL/GenBank/DDBJ databases">
        <authorList>
            <consortium name="Plant Systems Biology data submission"/>
        </authorList>
    </citation>
    <scope>NUCLEOTIDE SEQUENCE</scope>
    <source>
        <strain evidence="16">D6</strain>
    </source>
</reference>
<keyword evidence="8 15" id="KW-0472">Membrane</keyword>
<dbReference type="AlphaFoldDB" id="A0A9N8ELE2"/>
<feature type="region of interest" description="Disordered" evidence="14">
    <location>
        <begin position="528"/>
        <end position="591"/>
    </location>
</feature>
<evidence type="ECO:0000313" key="17">
    <source>
        <dbReference type="Proteomes" id="UP001153069"/>
    </source>
</evidence>
<comment type="subcellular location">
    <subcellularLocation>
        <location evidence="1">Cell membrane</location>
        <topology evidence="1">Multi-pass membrane protein</topology>
    </subcellularLocation>
</comment>
<proteinExistence type="inferred from homology"/>
<dbReference type="OrthoDB" id="47559at2759"/>
<keyword evidence="3" id="KW-0813">Transport</keyword>
<evidence type="ECO:0000256" key="15">
    <source>
        <dbReference type="SAM" id="Phobius"/>
    </source>
</evidence>
<dbReference type="GO" id="GO:0005254">
    <property type="term" value="F:chloride channel activity"/>
    <property type="evidence" value="ECO:0007669"/>
    <property type="project" value="UniProtKB-KW"/>
</dbReference>
<keyword evidence="4" id="KW-1003">Cell membrane</keyword>
<dbReference type="PANTHER" id="PTHR12424:SF19">
    <property type="entry name" value="INTEGRASE ZINC-BINDING DOMAIN-CONTAINING PROTEIN"/>
    <property type="match status" value="1"/>
</dbReference>
<evidence type="ECO:0000256" key="1">
    <source>
        <dbReference type="ARBA" id="ARBA00004651"/>
    </source>
</evidence>
<feature type="compositionally biased region" description="Basic and acidic residues" evidence="14">
    <location>
        <begin position="637"/>
        <end position="648"/>
    </location>
</feature>
<dbReference type="InterPro" id="IPR006990">
    <property type="entry name" value="Tweety"/>
</dbReference>
<keyword evidence="12" id="KW-0407">Ion channel</keyword>
<keyword evidence="11" id="KW-0868">Chloride</keyword>
<dbReference type="EMBL" id="CAICTM010001157">
    <property type="protein sequence ID" value="CAB9521059.1"/>
    <property type="molecule type" value="Genomic_DNA"/>
</dbReference>
<evidence type="ECO:0000256" key="4">
    <source>
        <dbReference type="ARBA" id="ARBA00022475"/>
    </source>
</evidence>
<dbReference type="GO" id="GO:0034707">
    <property type="term" value="C:chloride channel complex"/>
    <property type="evidence" value="ECO:0007669"/>
    <property type="project" value="UniProtKB-KW"/>
</dbReference>
<feature type="compositionally biased region" description="Acidic residues" evidence="14">
    <location>
        <begin position="549"/>
        <end position="560"/>
    </location>
</feature>
<feature type="transmembrane region" description="Helical" evidence="15">
    <location>
        <begin position="281"/>
        <end position="304"/>
    </location>
</feature>
<organism evidence="16 17">
    <name type="scientific">Seminavis robusta</name>
    <dbReference type="NCBI Taxonomy" id="568900"/>
    <lineage>
        <taxon>Eukaryota</taxon>
        <taxon>Sar</taxon>
        <taxon>Stramenopiles</taxon>
        <taxon>Ochrophyta</taxon>
        <taxon>Bacillariophyta</taxon>
        <taxon>Bacillariophyceae</taxon>
        <taxon>Bacillariophycidae</taxon>
        <taxon>Naviculales</taxon>
        <taxon>Naviculaceae</taxon>
        <taxon>Seminavis</taxon>
    </lineage>
</organism>
<evidence type="ECO:0000313" key="16">
    <source>
        <dbReference type="EMBL" id="CAB9521059.1"/>
    </source>
</evidence>
<evidence type="ECO:0000256" key="9">
    <source>
        <dbReference type="ARBA" id="ARBA00023173"/>
    </source>
</evidence>
<feature type="transmembrane region" description="Helical" evidence="15">
    <location>
        <begin position="138"/>
        <end position="156"/>
    </location>
</feature>
<evidence type="ECO:0000256" key="3">
    <source>
        <dbReference type="ARBA" id="ARBA00022448"/>
    </source>
</evidence>
<evidence type="ECO:0000256" key="14">
    <source>
        <dbReference type="SAM" id="MobiDB-lite"/>
    </source>
</evidence>
<feature type="transmembrane region" description="Helical" evidence="15">
    <location>
        <begin position="75"/>
        <end position="96"/>
    </location>
</feature>
<evidence type="ECO:0000256" key="13">
    <source>
        <dbReference type="SAM" id="Coils"/>
    </source>
</evidence>
<evidence type="ECO:0000256" key="6">
    <source>
        <dbReference type="ARBA" id="ARBA00022989"/>
    </source>
</evidence>
<keyword evidence="13" id="KW-0175">Coiled coil</keyword>
<evidence type="ECO:0000256" key="12">
    <source>
        <dbReference type="ARBA" id="ARBA00023303"/>
    </source>
</evidence>
<accession>A0A9N8ELE2</accession>
<keyword evidence="5 15" id="KW-0812">Transmembrane</keyword>
<dbReference type="GO" id="GO:0005886">
    <property type="term" value="C:plasma membrane"/>
    <property type="evidence" value="ECO:0007669"/>
    <property type="project" value="UniProtKB-SubCell"/>
</dbReference>
<name>A0A9N8ELE2_9STRA</name>
<keyword evidence="6 15" id="KW-1133">Transmembrane helix</keyword>